<dbReference type="InterPro" id="IPR009003">
    <property type="entry name" value="Peptidase_S1_PA"/>
</dbReference>
<dbReference type="AlphaFoldDB" id="A0A7C4D4G0"/>
<dbReference type="PRINTS" id="PR00834">
    <property type="entry name" value="PROTEASES2C"/>
</dbReference>
<comment type="caution">
    <text evidence="4">The sequence shown here is derived from an EMBL/GenBank/DDBJ whole genome shotgun (WGS) entry which is preliminary data.</text>
</comment>
<dbReference type="InterPro" id="IPR043504">
    <property type="entry name" value="Peptidase_S1_PA_chymotrypsin"/>
</dbReference>
<accession>A0A7C4D4G0</accession>
<organism evidence="4">
    <name type="scientific">Ignisphaera aggregans</name>
    <dbReference type="NCBI Taxonomy" id="334771"/>
    <lineage>
        <taxon>Archaea</taxon>
        <taxon>Thermoproteota</taxon>
        <taxon>Thermoprotei</taxon>
        <taxon>Desulfurococcales</taxon>
        <taxon>Desulfurococcaceae</taxon>
        <taxon>Ignisphaera</taxon>
    </lineage>
</organism>
<sequence length="313" mass="34699">MNSKDAVNDLFKGDVAQVLNKWIVSIISKTRNSLYIVSVPRNSSCRDEHEFEHFATGFAIDRGTVVSVAHIEPKDSICVIDANGESSEGRVKGIDNRWDLMFIESDKALNPISLELEEPPIGSIVLACGMPLGLLRPFFSLGIISGHKINASIGNEYIEGLLTASTPVVPGMSGGPLIDIYGKAVGIIVGNAFNTHEFTLIVPSRRIHYSYNILKKYGYVNHIKLGIRVIEYGLRSKERIEGIVVSSIFNNKLSSICGISVGDILVAIDNFKIKTIEDLWNALDEALLLSKNKIVIEFYSYREKIYRVCEYSI</sequence>
<reference evidence="4" key="1">
    <citation type="journal article" date="2020" name="mSystems">
        <title>Genome- and Community-Level Interaction Insights into Carbon Utilization and Element Cycling Functions of Hydrothermarchaeota in Hydrothermal Sediment.</title>
        <authorList>
            <person name="Zhou Z."/>
            <person name="Liu Y."/>
            <person name="Xu W."/>
            <person name="Pan J."/>
            <person name="Luo Z.H."/>
            <person name="Li M."/>
        </authorList>
    </citation>
    <scope>NUCLEOTIDE SEQUENCE [LARGE SCALE GENOMIC DNA]</scope>
    <source>
        <strain evidence="4">SpSt-658</strain>
    </source>
</reference>
<evidence type="ECO:0000256" key="2">
    <source>
        <dbReference type="ARBA" id="ARBA00022670"/>
    </source>
</evidence>
<keyword evidence="2" id="KW-0645">Protease</keyword>
<evidence type="ECO:0008006" key="5">
    <source>
        <dbReference type="Google" id="ProtNLM"/>
    </source>
</evidence>
<evidence type="ECO:0000256" key="3">
    <source>
        <dbReference type="ARBA" id="ARBA00022801"/>
    </source>
</evidence>
<dbReference type="GO" id="GO:0004252">
    <property type="term" value="F:serine-type endopeptidase activity"/>
    <property type="evidence" value="ECO:0007669"/>
    <property type="project" value="InterPro"/>
</dbReference>
<proteinExistence type="inferred from homology"/>
<protein>
    <recommendedName>
        <fullName evidence="5">PDZ domain-containing protein</fullName>
    </recommendedName>
</protein>
<dbReference type="GO" id="GO:0006508">
    <property type="term" value="P:proteolysis"/>
    <property type="evidence" value="ECO:0007669"/>
    <property type="project" value="UniProtKB-KW"/>
</dbReference>
<dbReference type="SUPFAM" id="SSF50494">
    <property type="entry name" value="Trypsin-like serine proteases"/>
    <property type="match status" value="1"/>
</dbReference>
<dbReference type="Gene3D" id="2.40.10.10">
    <property type="entry name" value="Trypsin-like serine proteases"/>
    <property type="match status" value="2"/>
</dbReference>
<name>A0A7C4D4G0_9CREN</name>
<dbReference type="InterPro" id="IPR001940">
    <property type="entry name" value="Peptidase_S1C"/>
</dbReference>
<dbReference type="Pfam" id="PF13365">
    <property type="entry name" value="Trypsin_2"/>
    <property type="match status" value="1"/>
</dbReference>
<dbReference type="EMBL" id="DTCA01000134">
    <property type="protein sequence ID" value="HGM07623.1"/>
    <property type="molecule type" value="Genomic_DNA"/>
</dbReference>
<dbReference type="SUPFAM" id="SSF50156">
    <property type="entry name" value="PDZ domain-like"/>
    <property type="match status" value="1"/>
</dbReference>
<gene>
    <name evidence="4" type="ORF">ENU31_04355</name>
</gene>
<evidence type="ECO:0000256" key="1">
    <source>
        <dbReference type="ARBA" id="ARBA00010541"/>
    </source>
</evidence>
<dbReference type="PANTHER" id="PTHR43343:SF3">
    <property type="entry name" value="PROTEASE DO-LIKE 8, CHLOROPLASTIC"/>
    <property type="match status" value="1"/>
</dbReference>
<dbReference type="Gene3D" id="2.30.42.10">
    <property type="match status" value="1"/>
</dbReference>
<keyword evidence="3" id="KW-0378">Hydrolase</keyword>
<dbReference type="InterPro" id="IPR051201">
    <property type="entry name" value="Chloro_Bact_Ser_Proteases"/>
</dbReference>
<comment type="similarity">
    <text evidence="1">Belongs to the peptidase S1C family.</text>
</comment>
<dbReference type="PANTHER" id="PTHR43343">
    <property type="entry name" value="PEPTIDASE S12"/>
    <property type="match status" value="1"/>
</dbReference>
<dbReference type="InterPro" id="IPR036034">
    <property type="entry name" value="PDZ_sf"/>
</dbReference>
<evidence type="ECO:0000313" key="4">
    <source>
        <dbReference type="EMBL" id="HGM07623.1"/>
    </source>
</evidence>